<organism evidence="2">
    <name type="scientific">Ignisphaera aggregans</name>
    <dbReference type="NCBI Taxonomy" id="334771"/>
    <lineage>
        <taxon>Archaea</taxon>
        <taxon>Thermoproteota</taxon>
        <taxon>Thermoprotei</taxon>
        <taxon>Desulfurococcales</taxon>
        <taxon>Desulfurococcaceae</taxon>
        <taxon>Ignisphaera</taxon>
    </lineage>
</organism>
<dbReference type="InterPro" id="IPR036388">
    <property type="entry name" value="WH-like_DNA-bd_sf"/>
</dbReference>
<dbReference type="CDD" id="cd00090">
    <property type="entry name" value="HTH_ARSR"/>
    <property type="match status" value="1"/>
</dbReference>
<evidence type="ECO:0000313" key="2">
    <source>
        <dbReference type="EMBL" id="HEM67004.1"/>
    </source>
</evidence>
<dbReference type="InterPro" id="IPR001845">
    <property type="entry name" value="HTH_ArsR_DNA-bd_dom"/>
</dbReference>
<comment type="caution">
    <text evidence="2">The sequence shown here is derived from an EMBL/GenBank/DDBJ whole genome shotgun (WGS) entry which is preliminary data.</text>
</comment>
<reference evidence="2" key="1">
    <citation type="journal article" date="2020" name="mSystems">
        <title>Genome- and Community-Level Interaction Insights into Carbon Utilization and Element Cycling Functions of Hydrothermarchaeota in Hydrothermal Sediment.</title>
        <authorList>
            <person name="Zhou Z."/>
            <person name="Liu Y."/>
            <person name="Xu W."/>
            <person name="Pan J."/>
            <person name="Luo Z.H."/>
            <person name="Li M."/>
        </authorList>
    </citation>
    <scope>NUCLEOTIDE SEQUENCE [LARGE SCALE GENOMIC DNA]</scope>
    <source>
        <strain evidence="2">SpSt-125</strain>
    </source>
</reference>
<dbReference type="Gene3D" id="1.10.10.10">
    <property type="entry name" value="Winged helix-like DNA-binding domain superfamily/Winged helix DNA-binding domain"/>
    <property type="match status" value="1"/>
</dbReference>
<dbReference type="Pfam" id="PF01022">
    <property type="entry name" value="HTH_5"/>
    <property type="match status" value="1"/>
</dbReference>
<name>A0A7J2U2H8_9CREN</name>
<dbReference type="GO" id="GO:0003700">
    <property type="term" value="F:DNA-binding transcription factor activity"/>
    <property type="evidence" value="ECO:0007669"/>
    <property type="project" value="InterPro"/>
</dbReference>
<dbReference type="AlphaFoldDB" id="A0A7J2U2H8"/>
<dbReference type="InterPro" id="IPR036390">
    <property type="entry name" value="WH_DNA-bd_sf"/>
</dbReference>
<feature type="domain" description="HTH arsR-type" evidence="1">
    <location>
        <begin position="32"/>
        <end position="116"/>
    </location>
</feature>
<accession>A0A7J2U2H8</accession>
<dbReference type="EMBL" id="DSEU01000040">
    <property type="protein sequence ID" value="HEM67004.1"/>
    <property type="molecule type" value="Genomic_DNA"/>
</dbReference>
<sequence length="212" mass="24290">MQAFHNPINRIKSLTLPANYPEIDLIRMINHKTFESCIKNEIRCAIVSLMARGITTANEIASTLGISRTAIYRHLNTLRKSGVIMYHDGRFYVAARLFLIYDVEVDEKGLINLIIYPNKGGFIDEIIGFAFIKGEYCKCDICIARDRCLNAIKNLAKKLDVKIRSEEPLSGFREIVEEIIRRDIVRVIKEGYLIVKIPEEVGEEEEEVKVND</sequence>
<dbReference type="InterPro" id="IPR011991">
    <property type="entry name" value="ArsR-like_HTH"/>
</dbReference>
<evidence type="ECO:0000259" key="1">
    <source>
        <dbReference type="SMART" id="SM00418"/>
    </source>
</evidence>
<protein>
    <submittedName>
        <fullName evidence="2">ArsR family transcriptional regulator</fullName>
    </submittedName>
</protein>
<dbReference type="SUPFAM" id="SSF46785">
    <property type="entry name" value="Winged helix' DNA-binding domain"/>
    <property type="match status" value="1"/>
</dbReference>
<proteinExistence type="predicted"/>
<dbReference type="SMART" id="SM00418">
    <property type="entry name" value="HTH_ARSR"/>
    <property type="match status" value="1"/>
</dbReference>
<gene>
    <name evidence="2" type="ORF">ENO26_05505</name>
</gene>